<dbReference type="EMBL" id="JAJNDB010000007">
    <property type="protein sequence ID" value="MCD2197131.1"/>
    <property type="molecule type" value="Genomic_DNA"/>
</dbReference>
<sequence>MRPRSRPRLALVVLLGALLFAPPTTAVASPPDPMPDPPVPSIAVGSFGWPLGGLDGGGPPTDGAPGSAAKRFLPPPNPYGRGHRGVDLVAARGTPVLAAGPGVVAQAGMLAGRGVVSVVHPGGLRTTYEPVTAAVVIGSPVARGTVVGTLDAGHAGCPAAACLHWGLRWRAEAGARREQYLDPLLLVGLGRTRLWPVRG</sequence>
<comment type="caution">
    <text evidence="4">The sequence shown here is derived from an EMBL/GenBank/DDBJ whole genome shotgun (WGS) entry which is preliminary data.</text>
</comment>
<dbReference type="Pfam" id="PF01551">
    <property type="entry name" value="Peptidase_M23"/>
    <property type="match status" value="1"/>
</dbReference>
<gene>
    <name evidence="4" type="ORF">LQ327_27540</name>
</gene>
<reference evidence="4 5" key="1">
    <citation type="submission" date="2021-11" db="EMBL/GenBank/DDBJ databases">
        <title>Draft genome sequence of Actinomycetospora sp. SF1 isolated from the rhizosphere soil.</title>
        <authorList>
            <person name="Duangmal K."/>
            <person name="Chantavorakit T."/>
        </authorList>
    </citation>
    <scope>NUCLEOTIDE SEQUENCE [LARGE SCALE GENOMIC DNA]</scope>
    <source>
        <strain evidence="4 5">TBRC 5722</strain>
    </source>
</reference>
<evidence type="ECO:0000256" key="2">
    <source>
        <dbReference type="SAM" id="SignalP"/>
    </source>
</evidence>
<dbReference type="InterPro" id="IPR011055">
    <property type="entry name" value="Dup_hybrid_motif"/>
</dbReference>
<evidence type="ECO:0000313" key="5">
    <source>
        <dbReference type="Proteomes" id="UP001199469"/>
    </source>
</evidence>
<feature type="domain" description="M23ase beta-sheet core" evidence="3">
    <location>
        <begin position="82"/>
        <end position="171"/>
    </location>
</feature>
<dbReference type="CDD" id="cd12797">
    <property type="entry name" value="M23_peptidase"/>
    <property type="match status" value="1"/>
</dbReference>
<dbReference type="InterPro" id="IPR050570">
    <property type="entry name" value="Cell_wall_metabolism_enzyme"/>
</dbReference>
<dbReference type="InterPro" id="IPR016047">
    <property type="entry name" value="M23ase_b-sheet_dom"/>
</dbReference>
<evidence type="ECO:0000256" key="1">
    <source>
        <dbReference type="ARBA" id="ARBA00022729"/>
    </source>
</evidence>
<feature type="signal peptide" evidence="2">
    <location>
        <begin position="1"/>
        <end position="28"/>
    </location>
</feature>
<protein>
    <submittedName>
        <fullName evidence="4">M23 family metallopeptidase</fullName>
    </submittedName>
</protein>
<evidence type="ECO:0000313" key="4">
    <source>
        <dbReference type="EMBL" id="MCD2197131.1"/>
    </source>
</evidence>
<dbReference type="PANTHER" id="PTHR21666">
    <property type="entry name" value="PEPTIDASE-RELATED"/>
    <property type="match status" value="1"/>
</dbReference>
<name>A0ABS8PFU6_9PSEU</name>
<feature type="chain" id="PRO_5047488871" evidence="2">
    <location>
        <begin position="29"/>
        <end position="199"/>
    </location>
</feature>
<dbReference type="Gene3D" id="2.70.70.10">
    <property type="entry name" value="Glucose Permease (Domain IIA)"/>
    <property type="match status" value="1"/>
</dbReference>
<keyword evidence="5" id="KW-1185">Reference proteome</keyword>
<dbReference type="Proteomes" id="UP001199469">
    <property type="component" value="Unassembled WGS sequence"/>
</dbReference>
<proteinExistence type="predicted"/>
<evidence type="ECO:0000259" key="3">
    <source>
        <dbReference type="Pfam" id="PF01551"/>
    </source>
</evidence>
<dbReference type="SUPFAM" id="SSF51261">
    <property type="entry name" value="Duplicated hybrid motif"/>
    <property type="match status" value="1"/>
</dbReference>
<keyword evidence="1 2" id="KW-0732">Signal</keyword>
<dbReference type="RefSeq" id="WP_230739009.1">
    <property type="nucleotide sequence ID" value="NZ_JAJNDB010000007.1"/>
</dbReference>
<organism evidence="4 5">
    <name type="scientific">Actinomycetospora endophytica</name>
    <dbReference type="NCBI Taxonomy" id="2291215"/>
    <lineage>
        <taxon>Bacteria</taxon>
        <taxon>Bacillati</taxon>
        <taxon>Actinomycetota</taxon>
        <taxon>Actinomycetes</taxon>
        <taxon>Pseudonocardiales</taxon>
        <taxon>Pseudonocardiaceae</taxon>
        <taxon>Actinomycetospora</taxon>
    </lineage>
</organism>
<dbReference type="PANTHER" id="PTHR21666:SF289">
    <property type="entry name" value="L-ALA--D-GLU ENDOPEPTIDASE"/>
    <property type="match status" value="1"/>
</dbReference>
<accession>A0ABS8PFU6</accession>